<keyword evidence="3" id="KW-1185">Reference proteome</keyword>
<sequence>MSANRLEQWSGASELTWLEQVLAERFGQAFELTRLDDRIRLTCPASPGHIELACFDSWPGAASGGLPFTCWDASHSGWNVALQAKLPAPGVAELPVELIRQSPEGFVIDYDILGLTYWMLSRCEEIEHGQGDRYGRFPTEASHAYQHGYLERPVVDEWLFILRQVVQRQWPTLRLRPLQYSMRVSHDVDEPSRYAFKSLRGLARVVAIDVLRHRDWLAPIRALYIKLKGRSELAAVDPANTFDWLMDLSERHGLVSAFYFICGRTHPTMDADYEPETPAIRRLIRRIHGRGHEIGLHPSFNTYLQPGLIVGEADRLRRVCAEEQVRQAVWGGRMHYLRWSHPLTLRAWDQAGMTYDSTLGYADLSGFRCGTCHEYPAFDPVARQALELRIRPLVAMEVTVTSPTYMGLGCGPGAVARFAGLIDACRAVGGCFTLLWHNSNLSTSAERALYEKVLELGAVKTNA</sequence>
<dbReference type="CDD" id="cd10931">
    <property type="entry name" value="CE4_u7"/>
    <property type="match status" value="1"/>
</dbReference>
<evidence type="ECO:0000259" key="1">
    <source>
        <dbReference type="Pfam" id="PF23019"/>
    </source>
</evidence>
<evidence type="ECO:0000313" key="2">
    <source>
        <dbReference type="EMBL" id="TLP61162.1"/>
    </source>
</evidence>
<comment type="caution">
    <text evidence="2">The sequence shown here is derived from an EMBL/GenBank/DDBJ whole genome shotgun (WGS) entry which is preliminary data.</text>
</comment>
<dbReference type="Gene3D" id="3.20.20.370">
    <property type="entry name" value="Glycoside hydrolase/deacetylase"/>
    <property type="match status" value="1"/>
</dbReference>
<accession>A0A5R8Z5T5</accession>
<dbReference type="GO" id="GO:0005975">
    <property type="term" value="P:carbohydrate metabolic process"/>
    <property type="evidence" value="ECO:0007669"/>
    <property type="project" value="InterPro"/>
</dbReference>
<reference evidence="2 3" key="1">
    <citation type="submission" date="2019-05" db="EMBL/GenBank/DDBJ databases">
        <title>Pseudomonas sp. SC006 isolated from lettuce that can produce HBGAs.</title>
        <authorList>
            <person name="Wang D."/>
            <person name="Liao N."/>
            <person name="Liu D."/>
            <person name="Zhang Z."/>
            <person name="Zou S."/>
        </authorList>
    </citation>
    <scope>NUCLEOTIDE SEQUENCE [LARGE SCALE GENOMIC DNA]</scope>
    <source>
        <strain evidence="2 3">SC006</strain>
    </source>
</reference>
<feature type="domain" description="DUF7033" evidence="1">
    <location>
        <begin position="109"/>
        <end position="197"/>
    </location>
</feature>
<dbReference type="RefSeq" id="WP_138219516.1">
    <property type="nucleotide sequence ID" value="NZ_VAUO01000004.1"/>
</dbReference>
<dbReference type="Pfam" id="PF23019">
    <property type="entry name" value="DUF7033"/>
    <property type="match status" value="1"/>
</dbReference>
<dbReference type="InterPro" id="IPR054297">
    <property type="entry name" value="DUF7033"/>
</dbReference>
<proteinExistence type="predicted"/>
<dbReference type="Proteomes" id="UP000309819">
    <property type="component" value="Unassembled WGS sequence"/>
</dbReference>
<dbReference type="SUPFAM" id="SSF88713">
    <property type="entry name" value="Glycoside hydrolase/deacetylase"/>
    <property type="match status" value="1"/>
</dbReference>
<dbReference type="EMBL" id="VAUO01000004">
    <property type="protein sequence ID" value="TLP61162.1"/>
    <property type="molecule type" value="Genomic_DNA"/>
</dbReference>
<name>A0A5R8Z5T5_9PSED</name>
<dbReference type="OrthoDB" id="5573484at2"/>
<dbReference type="AlphaFoldDB" id="A0A5R8Z5T5"/>
<organism evidence="2 3">
    <name type="scientific">Pseudomonas mosselii</name>
    <dbReference type="NCBI Taxonomy" id="78327"/>
    <lineage>
        <taxon>Bacteria</taxon>
        <taxon>Pseudomonadati</taxon>
        <taxon>Pseudomonadota</taxon>
        <taxon>Gammaproteobacteria</taxon>
        <taxon>Pseudomonadales</taxon>
        <taxon>Pseudomonadaceae</taxon>
        <taxon>Pseudomonas</taxon>
    </lineage>
</organism>
<evidence type="ECO:0000313" key="3">
    <source>
        <dbReference type="Proteomes" id="UP000309819"/>
    </source>
</evidence>
<gene>
    <name evidence="2" type="ORF">FEM01_11270</name>
</gene>
<protein>
    <recommendedName>
        <fullName evidence="1">DUF7033 domain-containing protein</fullName>
    </recommendedName>
</protein>
<dbReference type="InterPro" id="IPR011330">
    <property type="entry name" value="Glyco_hydro/deAcase_b/a-brl"/>
</dbReference>